<evidence type="ECO:0000313" key="5">
    <source>
        <dbReference type="Proteomes" id="UP000216605"/>
    </source>
</evidence>
<dbReference type="RefSeq" id="WP_094412453.1">
    <property type="nucleotide sequence ID" value="NZ_NOXV01000168.1"/>
</dbReference>
<dbReference type="Proteomes" id="UP000216605">
    <property type="component" value="Unassembled WGS sequence"/>
</dbReference>
<accession>A0A255ZQG5</accession>
<dbReference type="Gene3D" id="3.90.79.10">
    <property type="entry name" value="Nucleoside Triphosphate Pyrophosphohydrolase"/>
    <property type="match status" value="1"/>
</dbReference>
<comment type="similarity">
    <text evidence="2">Belongs to the Nudix hydrolase family.</text>
</comment>
<gene>
    <name evidence="4" type="ORF">CHU92_02970</name>
</gene>
<keyword evidence="5" id="KW-1185">Reference proteome</keyword>
<feature type="domain" description="Nudix hydrolase" evidence="3">
    <location>
        <begin position="6"/>
        <end position="138"/>
    </location>
</feature>
<dbReference type="PANTHER" id="PTHR43736:SF5">
    <property type="entry name" value="NUDIX HYDROLASE DOMAIN-CONTAINING PROTEIN"/>
    <property type="match status" value="1"/>
</dbReference>
<evidence type="ECO:0000313" key="4">
    <source>
        <dbReference type="EMBL" id="OYQ43807.1"/>
    </source>
</evidence>
<dbReference type="GO" id="GO:0016787">
    <property type="term" value="F:hydrolase activity"/>
    <property type="evidence" value="ECO:0007669"/>
    <property type="project" value="UniProtKB-KW"/>
</dbReference>
<dbReference type="InterPro" id="IPR020084">
    <property type="entry name" value="NUDIX_hydrolase_CS"/>
</dbReference>
<comment type="caution">
    <text evidence="4">The sequence shown here is derived from an EMBL/GenBank/DDBJ whole genome shotgun (WGS) entry which is preliminary data.</text>
</comment>
<dbReference type="Pfam" id="PF00293">
    <property type="entry name" value="NUDIX"/>
    <property type="match status" value="1"/>
</dbReference>
<dbReference type="EMBL" id="NOXV01000168">
    <property type="protein sequence ID" value="OYQ43807.1"/>
    <property type="molecule type" value="Genomic_DNA"/>
</dbReference>
<dbReference type="PROSITE" id="PS51462">
    <property type="entry name" value="NUDIX"/>
    <property type="match status" value="1"/>
</dbReference>
<dbReference type="AlphaFoldDB" id="A0A255ZQG5"/>
<name>A0A255ZQG5_9FLAO</name>
<dbReference type="PRINTS" id="PR00502">
    <property type="entry name" value="NUDIXFAMILY"/>
</dbReference>
<proteinExistence type="inferred from homology"/>
<sequence length="140" mass="15517">MKKTSAIFVTVDAVVFRQGAVATEILLIQRKNEPYKGKWALPGGFVDKDEDLKDAAIRELKEETGLHVTGLYQLGAFGKPHRDPRHHTVSVVYVGFAPENAKTTGADDALEAKWFPVMSLPKLAFDHQDIVDLAIQKAFL</sequence>
<evidence type="ECO:0000259" key="3">
    <source>
        <dbReference type="PROSITE" id="PS51462"/>
    </source>
</evidence>
<dbReference type="CDD" id="cd18873">
    <property type="entry name" value="NUDIX_NadM_like"/>
    <property type="match status" value="1"/>
</dbReference>
<dbReference type="PANTHER" id="PTHR43736">
    <property type="entry name" value="ADP-RIBOSE PYROPHOSPHATASE"/>
    <property type="match status" value="1"/>
</dbReference>
<keyword evidence="1 2" id="KW-0378">Hydrolase</keyword>
<evidence type="ECO:0000256" key="1">
    <source>
        <dbReference type="ARBA" id="ARBA00022801"/>
    </source>
</evidence>
<organism evidence="4 5">
    <name type="scientific">Flavobacterium cyanobacteriorum</name>
    <dbReference type="NCBI Taxonomy" id="2022802"/>
    <lineage>
        <taxon>Bacteria</taxon>
        <taxon>Pseudomonadati</taxon>
        <taxon>Bacteroidota</taxon>
        <taxon>Flavobacteriia</taxon>
        <taxon>Flavobacteriales</taxon>
        <taxon>Flavobacteriaceae</taxon>
        <taxon>Flavobacterium</taxon>
    </lineage>
</organism>
<reference evidence="4 5" key="1">
    <citation type="submission" date="2017-07" db="EMBL/GenBank/DDBJ databases">
        <title>Flavobacterium cyanobacteriorum sp. nov., isolated from cyanobacterial aggregates in a eutrophic lake.</title>
        <authorList>
            <person name="Cai H."/>
        </authorList>
    </citation>
    <scope>NUCLEOTIDE SEQUENCE [LARGE SCALE GENOMIC DNA]</scope>
    <source>
        <strain evidence="4 5">TH021</strain>
    </source>
</reference>
<dbReference type="InterPro" id="IPR020476">
    <property type="entry name" value="Nudix_hydrolase"/>
</dbReference>
<dbReference type="InterPro" id="IPR015797">
    <property type="entry name" value="NUDIX_hydrolase-like_dom_sf"/>
</dbReference>
<dbReference type="SUPFAM" id="SSF55811">
    <property type="entry name" value="Nudix"/>
    <property type="match status" value="1"/>
</dbReference>
<protein>
    <submittedName>
        <fullName evidence="4">NUDIX hydrolase</fullName>
    </submittedName>
</protein>
<evidence type="ECO:0000256" key="2">
    <source>
        <dbReference type="RuleBase" id="RU003476"/>
    </source>
</evidence>
<dbReference type="PROSITE" id="PS00893">
    <property type="entry name" value="NUDIX_BOX"/>
    <property type="match status" value="1"/>
</dbReference>
<dbReference type="OrthoDB" id="9786141at2"/>
<dbReference type="InterPro" id="IPR000086">
    <property type="entry name" value="NUDIX_hydrolase_dom"/>
</dbReference>